<keyword evidence="2" id="KW-0436">Ligase</keyword>
<dbReference type="SUPFAM" id="SSF55826">
    <property type="entry name" value="YbaK/ProRS associated domain"/>
    <property type="match status" value="1"/>
</dbReference>
<dbReference type="PANTHER" id="PTHR30411:SF1">
    <property type="entry name" value="CYTOPLASMIC PROTEIN"/>
    <property type="match status" value="1"/>
</dbReference>
<dbReference type="OrthoDB" id="4199224at2"/>
<dbReference type="EMBL" id="CP000698">
    <property type="protein sequence ID" value="ABQ25722.1"/>
    <property type="molecule type" value="Genomic_DNA"/>
</dbReference>
<name>A5GE67_GEOUR</name>
<evidence type="ECO:0000313" key="2">
    <source>
        <dbReference type="EMBL" id="ABQ25722.1"/>
    </source>
</evidence>
<dbReference type="KEGG" id="gur:Gura_1523"/>
<reference evidence="2 3" key="1">
    <citation type="submission" date="2007-05" db="EMBL/GenBank/DDBJ databases">
        <title>Complete sequence of Geobacter uraniireducens Rf4.</title>
        <authorList>
            <consortium name="US DOE Joint Genome Institute"/>
            <person name="Copeland A."/>
            <person name="Lucas S."/>
            <person name="Lapidus A."/>
            <person name="Barry K."/>
            <person name="Detter J.C."/>
            <person name="Glavina del Rio T."/>
            <person name="Hammon N."/>
            <person name="Israni S."/>
            <person name="Dalin E."/>
            <person name="Tice H."/>
            <person name="Pitluck S."/>
            <person name="Chertkov O."/>
            <person name="Brettin T."/>
            <person name="Bruce D."/>
            <person name="Han C."/>
            <person name="Schmutz J."/>
            <person name="Larimer F."/>
            <person name="Land M."/>
            <person name="Hauser L."/>
            <person name="Kyrpides N."/>
            <person name="Mikhailova N."/>
            <person name="Shelobolina E."/>
            <person name="Aklujkar M."/>
            <person name="Lovley D."/>
            <person name="Richardson P."/>
        </authorList>
    </citation>
    <scope>NUCLEOTIDE SEQUENCE [LARGE SCALE GENOMIC DNA]</scope>
    <source>
        <strain evidence="2 3">Rf4</strain>
    </source>
</reference>
<dbReference type="Gene3D" id="3.90.960.10">
    <property type="entry name" value="YbaK/aminoacyl-tRNA synthetase-associated domain"/>
    <property type="match status" value="1"/>
</dbReference>
<protein>
    <submittedName>
        <fullName evidence="2">YbaK/prolyl-tRNA synthetase associated region</fullName>
    </submittedName>
</protein>
<dbReference type="HOGENOM" id="CLU_119898_0_0_7"/>
<feature type="domain" description="YbaK/aminoacyl-tRNA synthetase-associated" evidence="1">
    <location>
        <begin position="29"/>
        <end position="153"/>
    </location>
</feature>
<sequence length="163" mass="17750">MDSGEGETAFRRLAEIVERSGVPFILHAHAATRTVEDAEKNLSFEVVRIVKTVAFRTRNGGLVLAALRGTRRVDYPRLAALVGFNRRDLASLSPEEVRELLGVEPGSVSPLPLREDVTVLIDDDVLTIVPTIYCGIGRSDRTLEIAPADLARLTGGRIGAFSR</sequence>
<dbReference type="InterPro" id="IPR007214">
    <property type="entry name" value="YbaK/aa-tRNA-synth-assoc-dom"/>
</dbReference>
<proteinExistence type="predicted"/>
<dbReference type="Pfam" id="PF04073">
    <property type="entry name" value="tRNA_edit"/>
    <property type="match status" value="1"/>
</dbReference>
<gene>
    <name evidence="2" type="ordered locus">Gura_1523</name>
</gene>
<dbReference type="RefSeq" id="WP_011938435.1">
    <property type="nucleotide sequence ID" value="NC_009483.1"/>
</dbReference>
<dbReference type="STRING" id="351605.Gura_1523"/>
<dbReference type="InterPro" id="IPR036754">
    <property type="entry name" value="YbaK/aa-tRNA-synt-asso_dom_sf"/>
</dbReference>
<keyword evidence="3" id="KW-1185">Reference proteome</keyword>
<evidence type="ECO:0000313" key="3">
    <source>
        <dbReference type="Proteomes" id="UP000006695"/>
    </source>
</evidence>
<accession>A5GE67</accession>
<dbReference type="GO" id="GO:0002161">
    <property type="term" value="F:aminoacyl-tRNA deacylase activity"/>
    <property type="evidence" value="ECO:0007669"/>
    <property type="project" value="InterPro"/>
</dbReference>
<keyword evidence="2" id="KW-0030">Aminoacyl-tRNA synthetase</keyword>
<dbReference type="CDD" id="cd04332">
    <property type="entry name" value="YbaK_like"/>
    <property type="match status" value="1"/>
</dbReference>
<dbReference type="Proteomes" id="UP000006695">
    <property type="component" value="Chromosome"/>
</dbReference>
<dbReference type="AlphaFoldDB" id="A5GE67"/>
<dbReference type="PANTHER" id="PTHR30411">
    <property type="entry name" value="CYTOPLASMIC PROTEIN"/>
    <property type="match status" value="1"/>
</dbReference>
<organism evidence="2 3">
    <name type="scientific">Geotalea uraniireducens (strain Rf4)</name>
    <name type="common">Geobacter uraniireducens</name>
    <dbReference type="NCBI Taxonomy" id="351605"/>
    <lineage>
        <taxon>Bacteria</taxon>
        <taxon>Pseudomonadati</taxon>
        <taxon>Thermodesulfobacteriota</taxon>
        <taxon>Desulfuromonadia</taxon>
        <taxon>Geobacterales</taxon>
        <taxon>Geobacteraceae</taxon>
        <taxon>Geotalea</taxon>
    </lineage>
</organism>
<dbReference type="GO" id="GO:0004812">
    <property type="term" value="F:aminoacyl-tRNA ligase activity"/>
    <property type="evidence" value="ECO:0007669"/>
    <property type="project" value="UniProtKB-KW"/>
</dbReference>
<evidence type="ECO:0000259" key="1">
    <source>
        <dbReference type="Pfam" id="PF04073"/>
    </source>
</evidence>